<feature type="transmembrane region" description="Helical" evidence="6">
    <location>
        <begin position="204"/>
        <end position="233"/>
    </location>
</feature>
<evidence type="ECO:0000313" key="7">
    <source>
        <dbReference type="EMBL" id="PVY67955.1"/>
    </source>
</evidence>
<keyword evidence="5 6" id="KW-0472">Membrane</keyword>
<dbReference type="PANTHER" id="PTHR30482:SF17">
    <property type="entry name" value="ABC TRANSPORTER ATP-BINDING PROTEIN"/>
    <property type="match status" value="1"/>
</dbReference>
<keyword evidence="4 6" id="KW-1133">Transmembrane helix</keyword>
<dbReference type="InterPro" id="IPR001851">
    <property type="entry name" value="ABC_transp_permease"/>
</dbReference>
<evidence type="ECO:0000256" key="2">
    <source>
        <dbReference type="ARBA" id="ARBA00022475"/>
    </source>
</evidence>
<comment type="caution">
    <text evidence="7">The sequence shown here is derived from an EMBL/GenBank/DDBJ whole genome shotgun (WGS) entry which is preliminary data.</text>
</comment>
<dbReference type="GO" id="GO:0005886">
    <property type="term" value="C:plasma membrane"/>
    <property type="evidence" value="ECO:0007669"/>
    <property type="project" value="UniProtKB-SubCell"/>
</dbReference>
<dbReference type="STRING" id="1231391.GCA_000308195_01741"/>
<evidence type="ECO:0000256" key="1">
    <source>
        <dbReference type="ARBA" id="ARBA00004651"/>
    </source>
</evidence>
<dbReference type="GO" id="GO:0015658">
    <property type="term" value="F:branched-chain amino acid transmembrane transporter activity"/>
    <property type="evidence" value="ECO:0007669"/>
    <property type="project" value="InterPro"/>
</dbReference>
<sequence length="335" mass="35608">MSTNQSNIWKAGTLVPLVIFLLFILVPVWGHFTDHNFYVAYFARILIYAIAVVALNLALGFGGLVSLGHALFMGLGAYSVALPAFYGIDNGWVHLFFCLASCAVAGLITGAISLRTSGIGFIMITLAFAQMGYFLFVSLKQYGGDDGTSISHTSQFFGLDLGGVYEVYVVSLILLILATWWTARLRVSPFGMVLRGARQNARRVRAVGFPANHYLLASYVLSAMLCGVAGMLLANLNAFASPSTLSWIISGDLVVMLVLGGIGTVFGPVLGALAFLGLEEILKMFTDHWLAVFGLVIVFIGLLGKAGIAGFLESFSRRKAGAAAGGAKQVKGAKA</sequence>
<organism evidence="7 8">
    <name type="scientific">Pusillimonas noertemannii</name>
    <dbReference type="NCBI Taxonomy" id="305977"/>
    <lineage>
        <taxon>Bacteria</taxon>
        <taxon>Pseudomonadati</taxon>
        <taxon>Pseudomonadota</taxon>
        <taxon>Betaproteobacteria</taxon>
        <taxon>Burkholderiales</taxon>
        <taxon>Alcaligenaceae</taxon>
        <taxon>Pusillimonas</taxon>
    </lineage>
</organism>
<evidence type="ECO:0000256" key="3">
    <source>
        <dbReference type="ARBA" id="ARBA00022692"/>
    </source>
</evidence>
<feature type="transmembrane region" description="Helical" evidence="6">
    <location>
        <begin position="121"/>
        <end position="143"/>
    </location>
</feature>
<proteinExistence type="predicted"/>
<feature type="transmembrane region" description="Helical" evidence="6">
    <location>
        <begin position="12"/>
        <end position="32"/>
    </location>
</feature>
<feature type="transmembrane region" description="Helical" evidence="6">
    <location>
        <begin position="92"/>
        <end position="114"/>
    </location>
</feature>
<feature type="transmembrane region" description="Helical" evidence="6">
    <location>
        <begin position="253"/>
        <end position="278"/>
    </location>
</feature>
<dbReference type="Pfam" id="PF02653">
    <property type="entry name" value="BPD_transp_2"/>
    <property type="match status" value="1"/>
</dbReference>
<dbReference type="Proteomes" id="UP000246145">
    <property type="component" value="Unassembled WGS sequence"/>
</dbReference>
<keyword evidence="8" id="KW-1185">Reference proteome</keyword>
<dbReference type="OrthoDB" id="8846334at2"/>
<keyword evidence="3 6" id="KW-0812">Transmembrane</keyword>
<evidence type="ECO:0000256" key="4">
    <source>
        <dbReference type="ARBA" id="ARBA00022989"/>
    </source>
</evidence>
<dbReference type="CDD" id="cd06581">
    <property type="entry name" value="TM_PBP1_LivM_like"/>
    <property type="match status" value="1"/>
</dbReference>
<protein>
    <submittedName>
        <fullName evidence="7">Amino acid/amide ABC transporter membrane protein 2 (HAAT family)</fullName>
    </submittedName>
</protein>
<reference evidence="7 8" key="1">
    <citation type="submission" date="2018-04" db="EMBL/GenBank/DDBJ databases">
        <title>Genomic Encyclopedia of Type Strains, Phase IV (KMG-IV): sequencing the most valuable type-strain genomes for metagenomic binning, comparative biology and taxonomic classification.</title>
        <authorList>
            <person name="Goeker M."/>
        </authorList>
    </citation>
    <scope>NUCLEOTIDE SEQUENCE [LARGE SCALE GENOMIC DNA]</scope>
    <source>
        <strain evidence="7 8">DSM 10065</strain>
    </source>
</reference>
<dbReference type="RefSeq" id="WP_116517244.1">
    <property type="nucleotide sequence ID" value="NZ_JACCEX010000001.1"/>
</dbReference>
<name>A0A2U1CPZ7_9BURK</name>
<dbReference type="AlphaFoldDB" id="A0A2U1CPZ7"/>
<feature type="transmembrane region" description="Helical" evidence="6">
    <location>
        <begin position="163"/>
        <end position="183"/>
    </location>
</feature>
<evidence type="ECO:0000313" key="8">
    <source>
        <dbReference type="Proteomes" id="UP000246145"/>
    </source>
</evidence>
<feature type="transmembrane region" description="Helical" evidence="6">
    <location>
        <begin position="66"/>
        <end position="86"/>
    </location>
</feature>
<keyword evidence="2" id="KW-1003">Cell membrane</keyword>
<feature type="transmembrane region" description="Helical" evidence="6">
    <location>
        <begin position="38"/>
        <end position="59"/>
    </location>
</feature>
<evidence type="ECO:0000256" key="6">
    <source>
        <dbReference type="SAM" id="Phobius"/>
    </source>
</evidence>
<dbReference type="InterPro" id="IPR043428">
    <property type="entry name" value="LivM-like"/>
</dbReference>
<accession>A0A2U1CPZ7</accession>
<evidence type="ECO:0000256" key="5">
    <source>
        <dbReference type="ARBA" id="ARBA00023136"/>
    </source>
</evidence>
<comment type="subcellular location">
    <subcellularLocation>
        <location evidence="1">Cell membrane</location>
        <topology evidence="1">Multi-pass membrane protein</topology>
    </subcellularLocation>
</comment>
<gene>
    <name evidence="7" type="ORF">C7440_0341</name>
</gene>
<dbReference type="PANTHER" id="PTHR30482">
    <property type="entry name" value="HIGH-AFFINITY BRANCHED-CHAIN AMINO ACID TRANSPORT SYSTEM PERMEASE"/>
    <property type="match status" value="1"/>
</dbReference>
<dbReference type="EMBL" id="QEKO01000001">
    <property type="protein sequence ID" value="PVY67955.1"/>
    <property type="molecule type" value="Genomic_DNA"/>
</dbReference>
<feature type="transmembrane region" description="Helical" evidence="6">
    <location>
        <begin position="290"/>
        <end position="312"/>
    </location>
</feature>